<dbReference type="SUPFAM" id="SSF57850">
    <property type="entry name" value="RING/U-box"/>
    <property type="match status" value="1"/>
</dbReference>
<evidence type="ECO:0000259" key="8">
    <source>
        <dbReference type="PROSITE" id="PS51698"/>
    </source>
</evidence>
<dbReference type="InterPro" id="IPR044666">
    <property type="entry name" value="Cyclophilin_A-like"/>
</dbReference>
<evidence type="ECO:0000313" key="10">
    <source>
        <dbReference type="Proteomes" id="UP001527925"/>
    </source>
</evidence>
<protein>
    <submittedName>
        <fullName evidence="9">Cyclophilin peptidyl-prolyl cis-trans isomerase Cyp8</fullName>
        <ecNumber evidence="9">5.2.1.8</ecNumber>
    </submittedName>
</protein>
<reference evidence="9 10" key="1">
    <citation type="submission" date="2023-09" db="EMBL/GenBank/DDBJ databases">
        <title>Pangenome analysis of Batrachochytrium dendrobatidis and related Chytrids.</title>
        <authorList>
            <person name="Yacoub M.N."/>
            <person name="Stajich J.E."/>
            <person name="James T.Y."/>
        </authorList>
    </citation>
    <scope>NUCLEOTIDE SEQUENCE [LARGE SCALE GENOMIC DNA]</scope>
    <source>
        <strain evidence="9 10">JEL0888</strain>
    </source>
</reference>
<dbReference type="PANTHER" id="PTHR45625">
    <property type="entry name" value="PEPTIDYL-PROLYL CIS-TRANS ISOMERASE-RELATED"/>
    <property type="match status" value="1"/>
</dbReference>
<name>A0ABR4N9P2_9FUNG</name>
<gene>
    <name evidence="9" type="primary">cyp8</name>
    <name evidence="9" type="ORF">HK105_204026</name>
</gene>
<dbReference type="Proteomes" id="UP001527925">
    <property type="component" value="Unassembled WGS sequence"/>
</dbReference>
<feature type="domain" description="U-box" evidence="8">
    <location>
        <begin position="32"/>
        <end position="105"/>
    </location>
</feature>
<dbReference type="InterPro" id="IPR013083">
    <property type="entry name" value="Znf_RING/FYVE/PHD"/>
</dbReference>
<evidence type="ECO:0000256" key="4">
    <source>
        <dbReference type="ARBA" id="ARBA00007930"/>
    </source>
</evidence>
<dbReference type="Pfam" id="PF04564">
    <property type="entry name" value="U-box"/>
    <property type="match status" value="1"/>
</dbReference>
<dbReference type="InterPro" id="IPR029000">
    <property type="entry name" value="Cyclophilin-like_dom_sf"/>
</dbReference>
<keyword evidence="9" id="KW-0413">Isomerase</keyword>
<dbReference type="CDD" id="cd16663">
    <property type="entry name" value="RING-Ubox_PPIL2"/>
    <property type="match status" value="1"/>
</dbReference>
<dbReference type="PRINTS" id="PR00153">
    <property type="entry name" value="CSAPPISMRASE"/>
</dbReference>
<comment type="subcellular location">
    <subcellularLocation>
        <location evidence="3">Nucleus</location>
    </subcellularLocation>
</comment>
<feature type="compositionally biased region" description="Low complexity" evidence="6">
    <location>
        <begin position="216"/>
        <end position="234"/>
    </location>
</feature>
<dbReference type="PROSITE" id="PS51698">
    <property type="entry name" value="U_BOX"/>
    <property type="match status" value="1"/>
</dbReference>
<feature type="domain" description="PPIase cyclophilin-type" evidence="7">
    <location>
        <begin position="299"/>
        <end position="420"/>
    </location>
</feature>
<dbReference type="Pfam" id="PF00160">
    <property type="entry name" value="Pro_isomerase"/>
    <property type="match status" value="1"/>
</dbReference>
<keyword evidence="5" id="KW-0539">Nucleus</keyword>
<evidence type="ECO:0000313" key="9">
    <source>
        <dbReference type="EMBL" id="KAL2916270.1"/>
    </source>
</evidence>
<comment type="caution">
    <text evidence="9">The sequence shown here is derived from an EMBL/GenBank/DDBJ whole genome shotgun (WGS) entry which is preliminary data.</text>
</comment>
<evidence type="ECO:0000256" key="6">
    <source>
        <dbReference type="SAM" id="MobiDB-lite"/>
    </source>
</evidence>
<feature type="region of interest" description="Disordered" evidence="6">
    <location>
        <begin position="209"/>
        <end position="234"/>
    </location>
</feature>
<dbReference type="SUPFAM" id="SSF50891">
    <property type="entry name" value="Cyclophilin-like"/>
    <property type="match status" value="1"/>
</dbReference>
<comment type="similarity">
    <text evidence="4">Belongs to the cyclophilin-type PPIase family. PPIL2 subfamily.</text>
</comment>
<dbReference type="InterPro" id="IPR003613">
    <property type="entry name" value="Ubox_domain"/>
</dbReference>
<dbReference type="EMBL" id="JADGIZ020000017">
    <property type="protein sequence ID" value="KAL2916270.1"/>
    <property type="molecule type" value="Genomic_DNA"/>
</dbReference>
<dbReference type="Gene3D" id="3.30.40.10">
    <property type="entry name" value="Zinc/RING finger domain, C3HC4 (zinc finger)"/>
    <property type="match status" value="2"/>
</dbReference>
<dbReference type="EC" id="5.2.1.8" evidence="9"/>
<evidence type="ECO:0000256" key="1">
    <source>
        <dbReference type="ARBA" id="ARBA00000971"/>
    </source>
</evidence>
<evidence type="ECO:0000259" key="7">
    <source>
        <dbReference type="PROSITE" id="PS50072"/>
    </source>
</evidence>
<dbReference type="PROSITE" id="PS50072">
    <property type="entry name" value="CSA_PPIASE_2"/>
    <property type="match status" value="1"/>
</dbReference>
<evidence type="ECO:0000256" key="3">
    <source>
        <dbReference type="ARBA" id="ARBA00004123"/>
    </source>
</evidence>
<dbReference type="SMART" id="SM00504">
    <property type="entry name" value="Ubox"/>
    <property type="match status" value="1"/>
</dbReference>
<dbReference type="GO" id="GO:0003755">
    <property type="term" value="F:peptidyl-prolyl cis-trans isomerase activity"/>
    <property type="evidence" value="ECO:0007669"/>
    <property type="project" value="UniProtKB-EC"/>
</dbReference>
<keyword evidence="10" id="KW-1185">Reference proteome</keyword>
<sequence length="457" mass="49907">MGKNTDKLYITHSEWQAGRGGAKRAPTGSEFKRLPFFCCALSLQPFEHPMCTPDGMVFDLLNIVPWLKKFGTNPATGQPLDQKDLFRLTFSQNVDGEFQCPVTFKVFNEHTHIVAIRTSGNVYAFEAVDQLNIKPKNWTDLITGEKFTRKDIVTIQDPHQIAARNINSFHHLKHELRIDDKGAGAGQSRVSDTINAVGATSRVLAEMAAREHQKKAATAASSSPASGSAAKPASTTKSFVVAEKKSYNEASFSRGAAAASFTSMGTPVTKNESAVLADHQIAVSRVKERGAAKLRTSHGDIMLELFCPDAPYACYNFIKLAKQGKLALHRFMIQGGDPTGTGRGGKSVWGEPFRDEFKPSLSHSGRGVLSMANRGKNTSTSQFFVTFGPWGMDVLDRLEAVPTNTDNRPTLDIKLLDIEIVADPFDALISELATREERVAAEAARRAAEVSHPLLSQ</sequence>
<comment type="catalytic activity">
    <reaction evidence="1">
        <text>[protein]-peptidylproline (omega=180) = [protein]-peptidylproline (omega=0)</text>
        <dbReference type="Rhea" id="RHEA:16237"/>
        <dbReference type="Rhea" id="RHEA-COMP:10747"/>
        <dbReference type="Rhea" id="RHEA-COMP:10748"/>
        <dbReference type="ChEBI" id="CHEBI:83833"/>
        <dbReference type="ChEBI" id="CHEBI:83834"/>
        <dbReference type="EC" id="5.2.1.8"/>
    </reaction>
</comment>
<dbReference type="PANTHER" id="PTHR45625:SF1">
    <property type="entry name" value="RING-TYPE E3 UBIQUITIN-PROTEIN LIGASE PPIL2"/>
    <property type="match status" value="1"/>
</dbReference>
<evidence type="ECO:0000256" key="5">
    <source>
        <dbReference type="ARBA" id="ARBA00023242"/>
    </source>
</evidence>
<dbReference type="InterPro" id="IPR026951">
    <property type="entry name" value="PPIL2_U-box_dom"/>
</dbReference>
<organism evidence="9 10">
    <name type="scientific">Polyrhizophydium stewartii</name>
    <dbReference type="NCBI Taxonomy" id="2732419"/>
    <lineage>
        <taxon>Eukaryota</taxon>
        <taxon>Fungi</taxon>
        <taxon>Fungi incertae sedis</taxon>
        <taxon>Chytridiomycota</taxon>
        <taxon>Chytridiomycota incertae sedis</taxon>
        <taxon>Chytridiomycetes</taxon>
        <taxon>Rhizophydiales</taxon>
        <taxon>Rhizophydiales incertae sedis</taxon>
        <taxon>Polyrhizophydium</taxon>
    </lineage>
</organism>
<dbReference type="InterPro" id="IPR002130">
    <property type="entry name" value="Cyclophilin-type_PPIase_dom"/>
</dbReference>
<accession>A0ABR4N9P2</accession>
<comment type="function">
    <text evidence="2">May catalyze the cis-trans isomerization of proline imidic peptide bonds in oligopeptides thereby assisting the folding of proteins. May also function as a chaperone, playing a role in intracellular transport of proteins. May also have a protein ubiquitin ligase activity acting as an E3 ubiquitin protein ligase or as a ubiquitin-ubiquitin ligase promoting elongation of ubiquitin chains on proteins.</text>
</comment>
<dbReference type="Gene3D" id="2.40.100.10">
    <property type="entry name" value="Cyclophilin-like"/>
    <property type="match status" value="1"/>
</dbReference>
<evidence type="ECO:0000256" key="2">
    <source>
        <dbReference type="ARBA" id="ARBA00003697"/>
    </source>
</evidence>
<proteinExistence type="inferred from homology"/>